<name>A0ABW7F0A8_9BURK</name>
<dbReference type="RefSeq" id="WP_394477935.1">
    <property type="nucleotide sequence ID" value="NZ_JBIGHV010000003.1"/>
</dbReference>
<sequence length="83" mass="8775">MDRETKWVGWFALTLGGVGILEGVRTLVDGFTPAEVSYCRAFCGLALLATELFGAGAGTLVGGLLWLAAGAVFCWFGYRVLKG</sequence>
<keyword evidence="3" id="KW-1185">Reference proteome</keyword>
<feature type="transmembrane region" description="Helical" evidence="1">
    <location>
        <begin position="52"/>
        <end position="78"/>
    </location>
</feature>
<evidence type="ECO:0000313" key="2">
    <source>
        <dbReference type="EMBL" id="MFG6430003.1"/>
    </source>
</evidence>
<evidence type="ECO:0008006" key="4">
    <source>
        <dbReference type="Google" id="ProtNLM"/>
    </source>
</evidence>
<dbReference type="Proteomes" id="UP001606210">
    <property type="component" value="Unassembled WGS sequence"/>
</dbReference>
<proteinExistence type="predicted"/>
<protein>
    <recommendedName>
        <fullName evidence="4">QacE family quaternary ammonium compound efflux SMR transporter</fullName>
    </recommendedName>
</protein>
<dbReference type="EMBL" id="JBIGHV010000003">
    <property type="protein sequence ID" value="MFG6430003.1"/>
    <property type="molecule type" value="Genomic_DNA"/>
</dbReference>
<evidence type="ECO:0000313" key="3">
    <source>
        <dbReference type="Proteomes" id="UP001606210"/>
    </source>
</evidence>
<accession>A0ABW7F0A8</accession>
<gene>
    <name evidence="2" type="ORF">ACG00Y_08785</name>
</gene>
<keyword evidence="1" id="KW-0812">Transmembrane</keyword>
<organism evidence="2 3">
    <name type="scientific">Pelomonas parva</name>
    <dbReference type="NCBI Taxonomy" id="3299032"/>
    <lineage>
        <taxon>Bacteria</taxon>
        <taxon>Pseudomonadati</taxon>
        <taxon>Pseudomonadota</taxon>
        <taxon>Betaproteobacteria</taxon>
        <taxon>Burkholderiales</taxon>
        <taxon>Sphaerotilaceae</taxon>
        <taxon>Roseateles</taxon>
    </lineage>
</organism>
<keyword evidence="1" id="KW-1133">Transmembrane helix</keyword>
<comment type="caution">
    <text evidence="2">The sequence shown here is derived from an EMBL/GenBank/DDBJ whole genome shotgun (WGS) entry which is preliminary data.</text>
</comment>
<feature type="transmembrane region" description="Helical" evidence="1">
    <location>
        <begin position="7"/>
        <end position="28"/>
    </location>
</feature>
<keyword evidence="1" id="KW-0472">Membrane</keyword>
<evidence type="ECO:0000256" key="1">
    <source>
        <dbReference type="SAM" id="Phobius"/>
    </source>
</evidence>
<reference evidence="2 3" key="1">
    <citation type="submission" date="2024-08" db="EMBL/GenBank/DDBJ databases">
        <authorList>
            <person name="Lu H."/>
        </authorList>
    </citation>
    <scope>NUCLEOTIDE SEQUENCE [LARGE SCALE GENOMIC DNA]</scope>
    <source>
        <strain evidence="2 3">LYH14W</strain>
    </source>
</reference>